<reference evidence="3 4" key="1">
    <citation type="submission" date="2015-07" db="EMBL/GenBank/DDBJ databases">
        <title>The genome of the fungus Escovopsis weberi, a specialized disease agent of ant agriculture.</title>
        <authorList>
            <person name="de Man T.J."/>
            <person name="Stajich J.E."/>
            <person name="Kubicek C.P."/>
            <person name="Chenthamara K."/>
            <person name="Atanasova L."/>
            <person name="Druzhinina I.S."/>
            <person name="Birnbaum S."/>
            <person name="Barribeau S.M."/>
            <person name="Teiling C."/>
            <person name="Suen G."/>
            <person name="Currie C."/>
            <person name="Gerardo N.M."/>
        </authorList>
    </citation>
    <scope>NUCLEOTIDE SEQUENCE [LARGE SCALE GENOMIC DNA]</scope>
</reference>
<dbReference type="Gene3D" id="1.10.3380.10">
    <property type="entry name" value="Sec63 N-terminal domain-like domain"/>
    <property type="match status" value="1"/>
</dbReference>
<dbReference type="Pfam" id="PF02889">
    <property type="entry name" value="Sec63"/>
    <property type="match status" value="1"/>
</dbReference>
<gene>
    <name evidence="3" type="ORF">ESCO_003795</name>
</gene>
<dbReference type="STRING" id="150374.A0A0M8N153"/>
<dbReference type="SUPFAM" id="SSF158702">
    <property type="entry name" value="Sec63 N-terminal domain-like"/>
    <property type="match status" value="1"/>
</dbReference>
<name>A0A0M8N153_ESCWE</name>
<feature type="domain" description="SEC63" evidence="2">
    <location>
        <begin position="50"/>
        <end position="396"/>
    </location>
</feature>
<proteinExistence type="predicted"/>
<dbReference type="Proteomes" id="UP000053831">
    <property type="component" value="Unassembled WGS sequence"/>
</dbReference>
<evidence type="ECO:0000313" key="4">
    <source>
        <dbReference type="Proteomes" id="UP000053831"/>
    </source>
</evidence>
<accession>A0A0M8N153</accession>
<keyword evidence="4" id="KW-1185">Reference proteome</keyword>
<feature type="region of interest" description="Disordered" evidence="1">
    <location>
        <begin position="1"/>
        <end position="50"/>
    </location>
</feature>
<evidence type="ECO:0000259" key="2">
    <source>
        <dbReference type="SMART" id="SM00973"/>
    </source>
</evidence>
<protein>
    <recommendedName>
        <fullName evidence="2">SEC63 domain-containing protein</fullName>
    </recommendedName>
</protein>
<dbReference type="Gene3D" id="1.10.150.20">
    <property type="entry name" value="5' to 3' exonuclease, C-terminal subdomain"/>
    <property type="match status" value="1"/>
</dbReference>
<evidence type="ECO:0000256" key="1">
    <source>
        <dbReference type="SAM" id="MobiDB-lite"/>
    </source>
</evidence>
<dbReference type="EMBL" id="LGSR01000002">
    <property type="protein sequence ID" value="KOS22978.1"/>
    <property type="molecule type" value="Genomic_DNA"/>
</dbReference>
<feature type="compositionally biased region" description="Acidic residues" evidence="1">
    <location>
        <begin position="34"/>
        <end position="49"/>
    </location>
</feature>
<organism evidence="3 4">
    <name type="scientific">Escovopsis weberi</name>
    <dbReference type="NCBI Taxonomy" id="150374"/>
    <lineage>
        <taxon>Eukaryota</taxon>
        <taxon>Fungi</taxon>
        <taxon>Dikarya</taxon>
        <taxon>Ascomycota</taxon>
        <taxon>Pezizomycotina</taxon>
        <taxon>Sordariomycetes</taxon>
        <taxon>Hypocreomycetidae</taxon>
        <taxon>Hypocreales</taxon>
        <taxon>Hypocreaceae</taxon>
        <taxon>Escovopsis</taxon>
    </lineage>
</organism>
<dbReference type="AlphaFoldDB" id="A0A0M8N153"/>
<sequence length="396" mass="43097">MASLGQGAQPVVALEPEPEPEPRPNPNTSATFDNDNDNDNDNDDDDDDGSEIRVRYKLSIPTYRTLCGLPRAPERRDVLQAACQAHEFRTFPIRAEERGLLRAINEQTGIPYAIRGEALAQPWHKVFLLAQAEMARANGGGGGSGWPAGRISGAGRRALAGEARRMRGLLEQVLRCAADVLGSAGRRDGRGVAVALDVLRSVRAGVWEGAGTGAGAGAGAELLQVEGIGRAYAGRLAAAGVRTVRRLAGMEFYHIERVVGRNPPFGHEVLARVSGFPRLTLRVGRAERCVVLGGRDEKKEENLKGKEKEKEMWAVRVRMGYENEKVPSWRARSPVVTLVMEGADGRLLWFWRGGVKRLEGGKEIVVGLEGDRGERVRATLACEEIVGTVVRHEFCI</sequence>
<comment type="caution">
    <text evidence="3">The sequence shown here is derived from an EMBL/GenBank/DDBJ whole genome shotgun (WGS) entry which is preliminary data.</text>
</comment>
<evidence type="ECO:0000313" key="3">
    <source>
        <dbReference type="EMBL" id="KOS22978.1"/>
    </source>
</evidence>
<dbReference type="OrthoDB" id="5575at2759"/>
<dbReference type="SMART" id="SM00973">
    <property type="entry name" value="Sec63"/>
    <property type="match status" value="1"/>
</dbReference>
<dbReference type="InterPro" id="IPR004179">
    <property type="entry name" value="Sec63-dom"/>
</dbReference>